<dbReference type="SUPFAM" id="SSF56300">
    <property type="entry name" value="Metallo-dependent phosphatases"/>
    <property type="match status" value="1"/>
</dbReference>
<comment type="caution">
    <text evidence="2">The sequence shown here is derived from an EMBL/GenBank/DDBJ whole genome shotgun (WGS) entry which is preliminary data.</text>
</comment>
<feature type="non-terminal residue" evidence="2">
    <location>
        <position position="318"/>
    </location>
</feature>
<gene>
    <name evidence="2" type="ORF">GBAR_LOCUS30551</name>
</gene>
<protein>
    <recommendedName>
        <fullName evidence="1">Calcineurin-like phosphoesterase domain-containing protein</fullName>
    </recommendedName>
</protein>
<dbReference type="Proteomes" id="UP001174909">
    <property type="component" value="Unassembled WGS sequence"/>
</dbReference>
<organism evidence="2 3">
    <name type="scientific">Geodia barretti</name>
    <name type="common">Barrett's horny sponge</name>
    <dbReference type="NCBI Taxonomy" id="519541"/>
    <lineage>
        <taxon>Eukaryota</taxon>
        <taxon>Metazoa</taxon>
        <taxon>Porifera</taxon>
        <taxon>Demospongiae</taxon>
        <taxon>Heteroscleromorpha</taxon>
        <taxon>Tetractinellida</taxon>
        <taxon>Astrophorina</taxon>
        <taxon>Geodiidae</taxon>
        <taxon>Geodia</taxon>
    </lineage>
</organism>
<name>A0AA35TXI7_GEOBA</name>
<dbReference type="GO" id="GO:0016787">
    <property type="term" value="F:hydrolase activity"/>
    <property type="evidence" value="ECO:0007669"/>
    <property type="project" value="InterPro"/>
</dbReference>
<evidence type="ECO:0000313" key="2">
    <source>
        <dbReference type="EMBL" id="CAI8056084.1"/>
    </source>
</evidence>
<sequence>VVGKLHLPKRWNSSSVSSKPCRYRETPVEHVSLCVWSCIPTAVHVTDIHNALERVEQLKSWLASGNHKLDVVLISGDIANAPMDWNLTAEQEEQYQKDLQVVVDSFTSVKSRVYFIPGNHDVLPVFKVGEDSPPLVPSNPPFPCNMHMKRTTIAPNLHLLGLGGSVPGYQGGEMIWEGFPYRNYSEMDSDVHKLLDPVFFEDTSCLAANDAVILMTHVGPAESDTSYIREDPQKPIVSGNKELMKLIATEKMQRHCVLNIHGHSHFSPGQCVVGKTRILNPGPLQDGCYGLYTLRQRAGHSPSWEVASVCFHTLPSTS</sequence>
<dbReference type="PANTHER" id="PTHR37523:SF1">
    <property type="entry name" value="CALCINEURIN-LIKE PHOSPHOESTERASE DOMAIN-CONTAINING PROTEIN"/>
    <property type="match status" value="1"/>
</dbReference>
<dbReference type="Gene3D" id="3.60.21.10">
    <property type="match status" value="1"/>
</dbReference>
<feature type="domain" description="Calcineurin-like phosphoesterase" evidence="1">
    <location>
        <begin position="43"/>
        <end position="265"/>
    </location>
</feature>
<dbReference type="Pfam" id="PF00149">
    <property type="entry name" value="Metallophos"/>
    <property type="match status" value="1"/>
</dbReference>
<dbReference type="EMBL" id="CASHTH010004322">
    <property type="protein sequence ID" value="CAI8056084.1"/>
    <property type="molecule type" value="Genomic_DNA"/>
</dbReference>
<evidence type="ECO:0000313" key="3">
    <source>
        <dbReference type="Proteomes" id="UP001174909"/>
    </source>
</evidence>
<dbReference type="PANTHER" id="PTHR37523">
    <property type="entry name" value="METALLOPHOSPHOESTERASE"/>
    <property type="match status" value="1"/>
</dbReference>
<accession>A0AA35TXI7</accession>
<dbReference type="AlphaFoldDB" id="A0AA35TXI7"/>
<dbReference type="InterPro" id="IPR029052">
    <property type="entry name" value="Metallo-depent_PP-like"/>
</dbReference>
<proteinExistence type="predicted"/>
<evidence type="ECO:0000259" key="1">
    <source>
        <dbReference type="Pfam" id="PF00149"/>
    </source>
</evidence>
<dbReference type="InterPro" id="IPR004843">
    <property type="entry name" value="Calcineurin-like_PHP"/>
</dbReference>
<keyword evidence="3" id="KW-1185">Reference proteome</keyword>
<reference evidence="2" key="1">
    <citation type="submission" date="2023-03" db="EMBL/GenBank/DDBJ databases">
        <authorList>
            <person name="Steffen K."/>
            <person name="Cardenas P."/>
        </authorList>
    </citation>
    <scope>NUCLEOTIDE SEQUENCE</scope>
</reference>